<feature type="compositionally biased region" description="Polar residues" evidence="1">
    <location>
        <begin position="417"/>
        <end position="431"/>
    </location>
</feature>
<proteinExistence type="predicted"/>
<evidence type="ECO:0000313" key="2">
    <source>
        <dbReference type="EMBL" id="KAH0763417.1"/>
    </source>
</evidence>
<evidence type="ECO:0000313" key="3">
    <source>
        <dbReference type="EMBL" id="KAH0779948.1"/>
    </source>
</evidence>
<feature type="region of interest" description="Disordered" evidence="1">
    <location>
        <begin position="343"/>
        <end position="373"/>
    </location>
</feature>
<accession>A0ABQ7WGT5</accession>
<evidence type="ECO:0000313" key="4">
    <source>
        <dbReference type="Proteomes" id="UP000826656"/>
    </source>
</evidence>
<protein>
    <submittedName>
        <fullName evidence="3">Uncharacterized protein</fullName>
    </submittedName>
</protein>
<reference evidence="3 4" key="1">
    <citation type="journal article" date="2021" name="bioRxiv">
        <title>Chromosome-scale and haplotype-resolved genome assembly of a tetraploid potato cultivar.</title>
        <authorList>
            <person name="Sun H."/>
            <person name="Jiao W.-B."/>
            <person name="Krause K."/>
            <person name="Campoy J.A."/>
            <person name="Goel M."/>
            <person name="Folz-Donahue K."/>
            <person name="Kukat C."/>
            <person name="Huettel B."/>
            <person name="Schneeberger K."/>
        </authorList>
    </citation>
    <scope>NUCLEOTIDE SEQUENCE [LARGE SCALE GENOMIC DNA]</scope>
    <source>
        <strain evidence="3">SolTubOtavaFocal</strain>
        <tissue evidence="3">Leaves</tissue>
    </source>
</reference>
<feature type="region of interest" description="Disordered" evidence="1">
    <location>
        <begin position="415"/>
        <end position="453"/>
    </location>
</feature>
<comment type="caution">
    <text evidence="3">The sequence shown here is derived from an EMBL/GenBank/DDBJ whole genome shotgun (WGS) entry which is preliminary data.</text>
</comment>
<sequence>MESWSPLEAFAGNQSVSFPQPLWAPKWRVRGGKPKEEQKEGWVLVGRGHPASNRRGQRSGSSLLAEMNGSERGLVLYFRAGGEGHKRRLPYRGVYSTHSPVSRTAQVSVRLRMRTSFSSAHSPFTRFSKQRRKGGQQVPRALCPTHLSRSKCSSPVPPNAPISRQRSCECAVMLRMLHHRIDRSSSRSFPVHSLYISDTQGRTRWEGSSPSLCPADHSAGISHSRPRPSLIGKSLPFPSNDPASPGSSTVRAPFPPYGMLPRRRPTTLRACGVFARRSLPVVPSSPLAVWAGCPSLLRSFKLWIKGTNVVEWNSRRVTRSTVPRCEVQVVMITPGYALAPLTGTPEPANARENPGRSVLHSSDRRGTKQGIASGIGADSASAASCRTGVIQYVVPRVPPLLRSFPILIVKHHEQQDVESLSNTTSTRNASPSPARETSMPAGNNGSVMKESGRQTNLAGAGWAIYVGAGACGSASGAAPPFWSQRVLNDLPLPVGRASFSALSR</sequence>
<dbReference type="EMBL" id="JAIVGD010000002">
    <property type="protein sequence ID" value="KAH0779948.1"/>
    <property type="molecule type" value="Genomic_DNA"/>
</dbReference>
<keyword evidence="4" id="KW-1185">Reference proteome</keyword>
<dbReference type="Proteomes" id="UP000826656">
    <property type="component" value="Unassembled WGS sequence"/>
</dbReference>
<evidence type="ECO:0000256" key="1">
    <source>
        <dbReference type="SAM" id="MobiDB-lite"/>
    </source>
</evidence>
<name>A0ABQ7WGT5_SOLTU</name>
<feature type="compositionally biased region" description="Polar residues" evidence="1">
    <location>
        <begin position="241"/>
        <end position="250"/>
    </location>
</feature>
<organism evidence="3 4">
    <name type="scientific">Solanum tuberosum</name>
    <name type="common">Potato</name>
    <dbReference type="NCBI Taxonomy" id="4113"/>
    <lineage>
        <taxon>Eukaryota</taxon>
        <taxon>Viridiplantae</taxon>
        <taxon>Streptophyta</taxon>
        <taxon>Embryophyta</taxon>
        <taxon>Tracheophyta</taxon>
        <taxon>Spermatophyta</taxon>
        <taxon>Magnoliopsida</taxon>
        <taxon>eudicotyledons</taxon>
        <taxon>Gunneridae</taxon>
        <taxon>Pentapetalae</taxon>
        <taxon>asterids</taxon>
        <taxon>lamiids</taxon>
        <taxon>Solanales</taxon>
        <taxon>Solanaceae</taxon>
        <taxon>Solanoideae</taxon>
        <taxon>Solaneae</taxon>
        <taxon>Solanum</taxon>
    </lineage>
</organism>
<feature type="region of interest" description="Disordered" evidence="1">
    <location>
        <begin position="217"/>
        <end position="258"/>
    </location>
</feature>
<dbReference type="EMBL" id="JAIVGD010000013">
    <property type="protein sequence ID" value="KAH0763417.1"/>
    <property type="molecule type" value="Genomic_DNA"/>
</dbReference>
<gene>
    <name evidence="3" type="ORF">KY290_006375</name>
    <name evidence="2" type="ORF">KY290_019490</name>
</gene>